<dbReference type="InterPro" id="IPR010264">
    <property type="entry name" value="Self-incomp_S1"/>
</dbReference>
<comment type="similarity">
    <text evidence="2 6">Belongs to the plant self-incompatibility (S1) protein family.</text>
</comment>
<comment type="caution">
    <text evidence="7">The sequence shown here is derived from an EMBL/GenBank/DDBJ whole genome shotgun (WGS) entry which is preliminary data.</text>
</comment>
<evidence type="ECO:0000313" key="8">
    <source>
        <dbReference type="Proteomes" id="UP001374584"/>
    </source>
</evidence>
<evidence type="ECO:0000256" key="5">
    <source>
        <dbReference type="ARBA" id="ARBA00022729"/>
    </source>
</evidence>
<evidence type="ECO:0000256" key="4">
    <source>
        <dbReference type="ARBA" id="ARBA00022525"/>
    </source>
</evidence>
<feature type="signal peptide" evidence="6">
    <location>
        <begin position="1"/>
        <end position="29"/>
    </location>
</feature>
<evidence type="ECO:0000256" key="3">
    <source>
        <dbReference type="ARBA" id="ARBA00022471"/>
    </source>
</evidence>
<dbReference type="Proteomes" id="UP001374584">
    <property type="component" value="Unassembled WGS sequence"/>
</dbReference>
<keyword evidence="8" id="KW-1185">Reference proteome</keyword>
<evidence type="ECO:0000256" key="1">
    <source>
        <dbReference type="ARBA" id="ARBA00004613"/>
    </source>
</evidence>
<dbReference type="PANTHER" id="PTHR31232:SF43">
    <property type="entry name" value="S-PROTEIN HOMOLOG 29-RELATED"/>
    <property type="match status" value="1"/>
</dbReference>
<dbReference type="GO" id="GO:0005576">
    <property type="term" value="C:extracellular region"/>
    <property type="evidence" value="ECO:0007669"/>
    <property type="project" value="UniProtKB-SubCell"/>
</dbReference>
<keyword evidence="5 6" id="KW-0732">Signal</keyword>
<proteinExistence type="inferred from homology"/>
<gene>
    <name evidence="7" type="ORF">VNO80_25781</name>
</gene>
<protein>
    <recommendedName>
        <fullName evidence="6">S-protein homolog</fullName>
    </recommendedName>
</protein>
<evidence type="ECO:0000256" key="6">
    <source>
        <dbReference type="RuleBase" id="RU367044"/>
    </source>
</evidence>
<evidence type="ECO:0000313" key="7">
    <source>
        <dbReference type="EMBL" id="KAK7342825.1"/>
    </source>
</evidence>
<accession>A0AAN9LUT9</accession>
<comment type="subcellular location">
    <subcellularLocation>
        <location evidence="1 6">Secreted</location>
    </subcellularLocation>
</comment>
<dbReference type="GO" id="GO:0060320">
    <property type="term" value="P:rejection of self pollen"/>
    <property type="evidence" value="ECO:0007669"/>
    <property type="project" value="UniProtKB-KW"/>
</dbReference>
<sequence length="151" mass="17331">MIIGKGAMSVTVKSFFLLWLVVQPSTIYGSEPKPKTTVIVRNELQGGQDLFLHCKSADDDLGVQHLHPHASFSWSFQINFFGTTLFHCSFQWESVLHKFDIYRVNRDAGNCYLCSWVVREDGPCLIFAGEKDDCYHWNSLEENKSLSYPNF</sequence>
<dbReference type="AlphaFoldDB" id="A0AAN9LUT9"/>
<organism evidence="7 8">
    <name type="scientific">Phaseolus coccineus</name>
    <name type="common">Scarlet runner bean</name>
    <name type="synonym">Phaseolus multiflorus</name>
    <dbReference type="NCBI Taxonomy" id="3886"/>
    <lineage>
        <taxon>Eukaryota</taxon>
        <taxon>Viridiplantae</taxon>
        <taxon>Streptophyta</taxon>
        <taxon>Embryophyta</taxon>
        <taxon>Tracheophyta</taxon>
        <taxon>Spermatophyta</taxon>
        <taxon>Magnoliopsida</taxon>
        <taxon>eudicotyledons</taxon>
        <taxon>Gunneridae</taxon>
        <taxon>Pentapetalae</taxon>
        <taxon>rosids</taxon>
        <taxon>fabids</taxon>
        <taxon>Fabales</taxon>
        <taxon>Fabaceae</taxon>
        <taxon>Papilionoideae</taxon>
        <taxon>50 kb inversion clade</taxon>
        <taxon>NPAAA clade</taxon>
        <taxon>indigoferoid/millettioid clade</taxon>
        <taxon>Phaseoleae</taxon>
        <taxon>Phaseolus</taxon>
    </lineage>
</organism>
<reference evidence="7 8" key="1">
    <citation type="submission" date="2024-01" db="EMBL/GenBank/DDBJ databases">
        <title>The genomes of 5 underutilized Papilionoideae crops provide insights into root nodulation and disease resistanc.</title>
        <authorList>
            <person name="Jiang F."/>
        </authorList>
    </citation>
    <scope>NUCLEOTIDE SEQUENCE [LARGE SCALE GENOMIC DNA]</scope>
    <source>
        <strain evidence="7">JINMINGXINNONG_FW02</strain>
        <tissue evidence="7">Leaves</tissue>
    </source>
</reference>
<name>A0AAN9LUT9_PHACN</name>
<keyword evidence="3 6" id="KW-0713">Self-incompatibility</keyword>
<keyword evidence="4 6" id="KW-0964">Secreted</keyword>
<feature type="chain" id="PRO_5042661947" description="S-protein homolog" evidence="6">
    <location>
        <begin position="30"/>
        <end position="151"/>
    </location>
</feature>
<dbReference type="Pfam" id="PF05938">
    <property type="entry name" value="Self-incomp_S1"/>
    <property type="match status" value="1"/>
</dbReference>
<evidence type="ECO:0000256" key="2">
    <source>
        <dbReference type="ARBA" id="ARBA00005581"/>
    </source>
</evidence>
<dbReference type="EMBL" id="JAYMYR010000009">
    <property type="protein sequence ID" value="KAK7342825.1"/>
    <property type="molecule type" value="Genomic_DNA"/>
</dbReference>
<dbReference type="PANTHER" id="PTHR31232">
    <property type="match status" value="1"/>
</dbReference>